<dbReference type="SUPFAM" id="SSF52091">
    <property type="entry name" value="SpoIIaa-like"/>
    <property type="match status" value="1"/>
</dbReference>
<organism evidence="2 3">
    <name type="scientific">Candidatus Endonucleibacter bathymodioli</name>
    <dbReference type="NCBI Taxonomy" id="539814"/>
    <lineage>
        <taxon>Bacteria</taxon>
        <taxon>Pseudomonadati</taxon>
        <taxon>Pseudomonadota</taxon>
        <taxon>Gammaproteobacteria</taxon>
        <taxon>Oceanospirillales</taxon>
        <taxon>Endozoicomonadaceae</taxon>
        <taxon>Candidatus Endonucleibacter</taxon>
    </lineage>
</organism>
<evidence type="ECO:0000313" key="3">
    <source>
        <dbReference type="Proteomes" id="UP001178148"/>
    </source>
</evidence>
<evidence type="ECO:0000313" key="2">
    <source>
        <dbReference type="EMBL" id="MDP0589153.1"/>
    </source>
</evidence>
<gene>
    <name evidence="2" type="ORF">QS748_08145</name>
</gene>
<proteinExistence type="predicted"/>
<accession>A0AA90SY12</accession>
<dbReference type="AlphaFoldDB" id="A0AA90SY12"/>
<dbReference type="Proteomes" id="UP001178148">
    <property type="component" value="Unassembled WGS sequence"/>
</dbReference>
<evidence type="ECO:0000259" key="1">
    <source>
        <dbReference type="PROSITE" id="PS50801"/>
    </source>
</evidence>
<protein>
    <submittedName>
        <fullName evidence="2">STAS domain-containing protein</fullName>
    </submittedName>
</protein>
<dbReference type="PROSITE" id="PS50801">
    <property type="entry name" value="STAS"/>
    <property type="match status" value="1"/>
</dbReference>
<reference evidence="2 3" key="1">
    <citation type="journal article" date="2023" name="bioRxiv">
        <title>An intranuclear bacterial parasite of deep-sea mussels expresses apoptosis inhibitors acquired from its host.</title>
        <authorList>
            <person name="Gonzalez Porras M.A."/>
            <person name="Assie A."/>
            <person name="Tietjen M."/>
            <person name="Violette M."/>
            <person name="Kleiner M."/>
            <person name="Gruber-Vodicka H."/>
            <person name="Dubilier N."/>
            <person name="Leisch N."/>
        </authorList>
    </citation>
    <scope>NUCLEOTIDE SEQUENCE [LARGE SCALE GENOMIC DNA]</scope>
    <source>
        <strain evidence="2">IAP13</strain>
    </source>
</reference>
<sequence>MALTIDLEEHHDYVLLDIIGTIDASNAEIVARHLDFAINKYDKHLLIEGSNLKSINITGLRVFLNAKQKMSFFKMMILCNIPTAIMALIELSGITSVIPIVSDIIEAEIILQDMDLFNGHIPQNSDMTQNY</sequence>
<name>A0AA90SY12_9GAMM</name>
<dbReference type="InterPro" id="IPR002645">
    <property type="entry name" value="STAS_dom"/>
</dbReference>
<feature type="domain" description="STAS" evidence="1">
    <location>
        <begin position="3"/>
        <end position="111"/>
    </location>
</feature>
<dbReference type="InterPro" id="IPR036513">
    <property type="entry name" value="STAS_dom_sf"/>
</dbReference>
<comment type="caution">
    <text evidence="2">The sequence shown here is derived from an EMBL/GenBank/DDBJ whole genome shotgun (WGS) entry which is preliminary data.</text>
</comment>
<dbReference type="EMBL" id="JASXSV010000010">
    <property type="protein sequence ID" value="MDP0589153.1"/>
    <property type="molecule type" value="Genomic_DNA"/>
</dbReference>
<keyword evidence="3" id="KW-1185">Reference proteome</keyword>
<dbReference type="CDD" id="cd07043">
    <property type="entry name" value="STAS_anti-anti-sigma_factors"/>
    <property type="match status" value="1"/>
</dbReference>
<dbReference type="Gene3D" id="3.30.750.24">
    <property type="entry name" value="STAS domain"/>
    <property type="match status" value="1"/>
</dbReference>
<dbReference type="Pfam" id="PF01740">
    <property type="entry name" value="STAS"/>
    <property type="match status" value="1"/>
</dbReference>